<evidence type="ECO:0000313" key="20">
    <source>
        <dbReference type="EMBL" id="KAA8897586.1"/>
    </source>
</evidence>
<dbReference type="InterPro" id="IPR048283">
    <property type="entry name" value="AdoMetDC-like"/>
</dbReference>
<evidence type="ECO:0000256" key="5">
    <source>
        <dbReference type="ARBA" id="ARBA00022691"/>
    </source>
</evidence>
<keyword evidence="8" id="KW-0745">Spermidine biosynthesis</keyword>
<evidence type="ECO:0000256" key="11">
    <source>
        <dbReference type="ARBA" id="ARBA00023239"/>
    </source>
</evidence>
<keyword evidence="10" id="KW-0865">Zymogen</keyword>
<feature type="region of interest" description="Disordered" evidence="19">
    <location>
        <begin position="252"/>
        <end position="273"/>
    </location>
</feature>
<feature type="active site" description="Proton acceptor; for processing activity" evidence="14">
    <location>
        <position position="304"/>
    </location>
</feature>
<feature type="binding site" evidence="15">
    <location>
        <position position="308"/>
    </location>
    <ligand>
        <name>substrate</name>
    </ligand>
</feature>
<dbReference type="UniPathway" id="UPA00331">
    <property type="reaction ID" value="UER00451"/>
</dbReference>
<evidence type="ECO:0000256" key="6">
    <source>
        <dbReference type="ARBA" id="ARBA00022793"/>
    </source>
</evidence>
<keyword evidence="9" id="KW-0620">Polyamine biosynthesis</keyword>
<evidence type="ECO:0000313" key="21">
    <source>
        <dbReference type="Proteomes" id="UP000449547"/>
    </source>
</evidence>
<feature type="chain" id="PRO_5042321087" description="S-adenosylmethionine decarboxylase alpha chain" evidence="18">
    <location>
        <begin position="83"/>
        <end position="405"/>
    </location>
</feature>
<keyword evidence="5" id="KW-0949">S-adenosyl-L-methionine</keyword>
<dbReference type="NCBIfam" id="TIGR00535">
    <property type="entry name" value="SAM_DCase"/>
    <property type="match status" value="1"/>
</dbReference>
<comment type="similarity">
    <text evidence="3">Belongs to the eukaryotic AdoMetDC family.</text>
</comment>
<dbReference type="AlphaFoldDB" id="A0A642UEJ7"/>
<evidence type="ECO:0000256" key="3">
    <source>
        <dbReference type="ARBA" id="ARBA00008466"/>
    </source>
</evidence>
<dbReference type="GeneID" id="54783836"/>
<feature type="chain" id="PRO_5042321086" description="S-adenosylmethionine decarboxylase beta chain" evidence="18">
    <location>
        <begin position="1"/>
        <end position="82"/>
    </location>
</feature>
<dbReference type="EC" id="4.1.1.50" evidence="4"/>
<evidence type="ECO:0000256" key="9">
    <source>
        <dbReference type="ARBA" id="ARBA00023115"/>
    </source>
</evidence>
<reference evidence="20 21" key="1">
    <citation type="submission" date="2019-07" db="EMBL/GenBank/DDBJ databases">
        <title>Genome assembly of two rare yeast pathogens: Diutina rugosa and Trichomonascus ciferrii.</title>
        <authorList>
            <person name="Mixao V."/>
            <person name="Saus E."/>
            <person name="Hansen A."/>
            <person name="Lass-Flor C."/>
            <person name="Gabaldon T."/>
        </authorList>
    </citation>
    <scope>NUCLEOTIDE SEQUENCE [LARGE SCALE GENOMIC DNA]</scope>
    <source>
        <strain evidence="20 21">CBS 613</strain>
    </source>
</reference>
<dbReference type="EMBL" id="SWFT01000155">
    <property type="protein sequence ID" value="KAA8897586.1"/>
    <property type="molecule type" value="Genomic_DNA"/>
</dbReference>
<accession>A0A642UEJ7</accession>
<dbReference type="Gene3D" id="3.60.90.10">
    <property type="entry name" value="S-adenosylmethionine decarboxylase"/>
    <property type="match status" value="1"/>
</dbReference>
<evidence type="ECO:0000256" key="16">
    <source>
        <dbReference type="PIRSR" id="PIRSR001355-3"/>
    </source>
</evidence>
<feature type="active site" description="Proton donor; for catalytic activity" evidence="14">
    <location>
        <position position="97"/>
    </location>
</feature>
<keyword evidence="11" id="KW-0456">Lyase</keyword>
<sequence>MTFDYVDCQLSANLDSTNAFEGPEKLLEVWFWADRDAIPPTEPQAGLRSLPFQHWVDVLDLVNCKVLSVKRTRTMDAYLLSESSLFVFDNRMVLKTCGTTTTLACLDHLFASVGQHFPSVAGGGQSIHKVFYSRRSFMFPDRQVHVHTDWTKEVGLLNQYFPNGKSYIVGDFTSDDHWYLYQGGQGRDVQARPGTNHDQTFEILMTQLDEDKAQQFVVAREPGESSMGVDEDLGHQLGRVTMSASGLADIFGESDGPTHLPSPSMSDDEEPEKATGFVHDAFSFTPCGFSSNSISPSGYYYTLHITPESGWSYASFETNYPFGNATSEDIVVVLQRVLSVFGPRKFSVTLFAEGSPENAASFAALQSSDAVLAKHGYTKNEKIVYDLRGGYSLLYLNFARHDVRV</sequence>
<evidence type="ECO:0000256" key="19">
    <source>
        <dbReference type="SAM" id="MobiDB-lite"/>
    </source>
</evidence>
<keyword evidence="13" id="KW-0670">Pyruvate</keyword>
<keyword evidence="7 17" id="KW-0068">Autocatalytic cleavage</keyword>
<keyword evidence="21" id="KW-1185">Reference proteome</keyword>
<feature type="binding site" evidence="15">
    <location>
        <position position="82"/>
    </location>
    <ligand>
        <name>substrate</name>
    </ligand>
</feature>
<dbReference type="GO" id="GO:0005829">
    <property type="term" value="C:cytosol"/>
    <property type="evidence" value="ECO:0007669"/>
    <property type="project" value="TreeGrafter"/>
</dbReference>
<comment type="pathway">
    <text evidence="2">Amine and polyamine biosynthesis; S-adenosylmethioninamine biosynthesis; S-adenosylmethioninamine from S-adenosyl-L-methionine: step 1/1.</text>
</comment>
<protein>
    <recommendedName>
        <fullName evidence="4">adenosylmethionine decarboxylase</fullName>
        <ecNumber evidence="4">4.1.1.50</ecNumber>
    </recommendedName>
</protein>
<dbReference type="OrthoDB" id="1068353at2759"/>
<evidence type="ECO:0000256" key="13">
    <source>
        <dbReference type="ARBA" id="ARBA00023317"/>
    </source>
</evidence>
<dbReference type="VEuPathDB" id="FungiDB:DIURU_005185"/>
<dbReference type="SUPFAM" id="SSF56276">
    <property type="entry name" value="S-adenosylmethionine decarboxylase"/>
    <property type="match status" value="1"/>
</dbReference>
<comment type="caution">
    <text evidence="20">The sequence shown here is derived from an EMBL/GenBank/DDBJ whole genome shotgun (WGS) entry which is preliminary data.</text>
</comment>
<dbReference type="InterPro" id="IPR001985">
    <property type="entry name" value="S-AdoMet_decarboxylase_euk"/>
</dbReference>
<dbReference type="OMA" id="WFEESSN"/>
<dbReference type="GO" id="GO:0006597">
    <property type="term" value="P:spermine biosynthetic process"/>
    <property type="evidence" value="ECO:0007669"/>
    <property type="project" value="InterPro"/>
</dbReference>
<dbReference type="Pfam" id="PF01536">
    <property type="entry name" value="SAM_decarbox"/>
    <property type="match status" value="1"/>
</dbReference>
<dbReference type="PANTHER" id="PTHR11570">
    <property type="entry name" value="S-ADENOSYLMETHIONINE DECARBOXYLASE"/>
    <property type="match status" value="1"/>
</dbReference>
<dbReference type="InterPro" id="IPR018166">
    <property type="entry name" value="S-AdoMet_deCO2ase_CS"/>
</dbReference>
<feature type="active site" description="Proton acceptor; for processing activity" evidence="14">
    <location>
        <position position="290"/>
    </location>
</feature>
<dbReference type="PROSITE" id="PS01336">
    <property type="entry name" value="ADOMETDC"/>
    <property type="match status" value="1"/>
</dbReference>
<keyword evidence="12" id="KW-0704">Schiff base</keyword>
<dbReference type="Proteomes" id="UP000449547">
    <property type="component" value="Unassembled WGS sequence"/>
</dbReference>
<evidence type="ECO:0000256" key="18">
    <source>
        <dbReference type="PIRSR" id="PIRSR001355-5"/>
    </source>
</evidence>
<evidence type="ECO:0000256" key="14">
    <source>
        <dbReference type="PIRSR" id="PIRSR001355-1"/>
    </source>
</evidence>
<evidence type="ECO:0000256" key="7">
    <source>
        <dbReference type="ARBA" id="ARBA00022813"/>
    </source>
</evidence>
<feature type="binding site" evidence="15">
    <location>
        <position position="20"/>
    </location>
    <ligand>
        <name>substrate</name>
    </ligand>
</feature>
<proteinExistence type="inferred from homology"/>
<dbReference type="GO" id="GO:0004014">
    <property type="term" value="F:adenosylmethionine decarboxylase activity"/>
    <property type="evidence" value="ECO:0007669"/>
    <property type="project" value="UniProtKB-EC"/>
</dbReference>
<feature type="modified residue" description="Pyruvic acid (Ser); by autocatalysis" evidence="16">
    <location>
        <position position="83"/>
    </location>
</feature>
<keyword evidence="6" id="KW-0210">Decarboxylase</keyword>
<evidence type="ECO:0000256" key="17">
    <source>
        <dbReference type="PIRSR" id="PIRSR001355-4"/>
    </source>
</evidence>
<dbReference type="RefSeq" id="XP_034010061.1">
    <property type="nucleotide sequence ID" value="XM_034158139.1"/>
</dbReference>
<dbReference type="InterPro" id="IPR016067">
    <property type="entry name" value="S-AdoMet_deCO2ase_core"/>
</dbReference>
<evidence type="ECO:0000256" key="15">
    <source>
        <dbReference type="PIRSR" id="PIRSR001355-2"/>
    </source>
</evidence>
<feature type="active site" description="Schiff-base intermediate with substrate; via pyruvic acid" evidence="14">
    <location>
        <position position="83"/>
    </location>
</feature>
<evidence type="ECO:0000256" key="10">
    <source>
        <dbReference type="ARBA" id="ARBA00023145"/>
    </source>
</evidence>
<evidence type="ECO:0000256" key="8">
    <source>
        <dbReference type="ARBA" id="ARBA00023066"/>
    </source>
</evidence>
<feature type="binding site" evidence="15">
    <location>
        <position position="284"/>
    </location>
    <ligand>
        <name>substrate</name>
    </ligand>
</feature>
<evidence type="ECO:0000256" key="2">
    <source>
        <dbReference type="ARBA" id="ARBA00004911"/>
    </source>
</evidence>
<evidence type="ECO:0000256" key="4">
    <source>
        <dbReference type="ARBA" id="ARBA00012357"/>
    </source>
</evidence>
<dbReference type="PANTHER" id="PTHR11570:SF0">
    <property type="entry name" value="S-ADENOSYLMETHIONINE DECARBOXYLASE PROENZYME"/>
    <property type="match status" value="1"/>
</dbReference>
<gene>
    <name evidence="20" type="ORF">DIURU_005185</name>
</gene>
<comment type="cofactor">
    <cofactor evidence="1">
        <name>pyruvate</name>
        <dbReference type="ChEBI" id="CHEBI:15361"/>
    </cofactor>
</comment>
<evidence type="ECO:0000256" key="1">
    <source>
        <dbReference type="ARBA" id="ARBA00001928"/>
    </source>
</evidence>
<organism evidence="20 21">
    <name type="scientific">Diutina rugosa</name>
    <name type="common">Yeast</name>
    <name type="synonym">Candida rugosa</name>
    <dbReference type="NCBI Taxonomy" id="5481"/>
    <lineage>
        <taxon>Eukaryota</taxon>
        <taxon>Fungi</taxon>
        <taxon>Dikarya</taxon>
        <taxon>Ascomycota</taxon>
        <taxon>Saccharomycotina</taxon>
        <taxon>Pichiomycetes</taxon>
        <taxon>Debaryomycetaceae</taxon>
        <taxon>Diutina</taxon>
    </lineage>
</organism>
<name>A0A642UEJ7_DIURU</name>
<dbReference type="PIRSF" id="PIRSF001355">
    <property type="entry name" value="S-AdenosylMet_decarboxylase"/>
    <property type="match status" value="1"/>
</dbReference>
<evidence type="ECO:0000256" key="12">
    <source>
        <dbReference type="ARBA" id="ARBA00023270"/>
    </source>
</evidence>
<dbReference type="GO" id="GO:0008295">
    <property type="term" value="P:spermidine biosynthetic process"/>
    <property type="evidence" value="ECO:0007669"/>
    <property type="project" value="UniProtKB-KW"/>
</dbReference>
<feature type="site" description="Cleavage (non-hydrolytic); by autolysis" evidence="17">
    <location>
        <begin position="82"/>
        <end position="83"/>
    </location>
</feature>